<dbReference type="Gene3D" id="1.10.10.2830">
    <property type="match status" value="1"/>
</dbReference>
<protein>
    <submittedName>
        <fullName evidence="3">ParB N-terminal domain-containing protein</fullName>
    </submittedName>
</protein>
<evidence type="ECO:0000259" key="2">
    <source>
        <dbReference type="SMART" id="SM00470"/>
    </source>
</evidence>
<feature type="domain" description="ParB-like N-terminal" evidence="2">
    <location>
        <begin position="20"/>
        <end position="107"/>
    </location>
</feature>
<feature type="compositionally biased region" description="Low complexity" evidence="1">
    <location>
        <begin position="526"/>
        <end position="558"/>
    </location>
</feature>
<dbReference type="EMBL" id="JAQNDO010000001">
    <property type="protein sequence ID" value="MDC0743233.1"/>
    <property type="molecule type" value="Genomic_DNA"/>
</dbReference>
<organism evidence="3 4">
    <name type="scientific">Polyangium mundeleinium</name>
    <dbReference type="NCBI Taxonomy" id="2995306"/>
    <lineage>
        <taxon>Bacteria</taxon>
        <taxon>Pseudomonadati</taxon>
        <taxon>Myxococcota</taxon>
        <taxon>Polyangia</taxon>
        <taxon>Polyangiales</taxon>
        <taxon>Polyangiaceae</taxon>
        <taxon>Polyangium</taxon>
    </lineage>
</organism>
<comment type="caution">
    <text evidence="3">The sequence shown here is derived from an EMBL/GenBank/DDBJ whole genome shotgun (WGS) entry which is preliminary data.</text>
</comment>
<feature type="compositionally biased region" description="Low complexity" evidence="1">
    <location>
        <begin position="684"/>
        <end position="696"/>
    </location>
</feature>
<dbReference type="InterPro" id="IPR050336">
    <property type="entry name" value="Chromosome_partition/occlusion"/>
</dbReference>
<reference evidence="3 4" key="1">
    <citation type="submission" date="2022-11" db="EMBL/GenBank/DDBJ databases">
        <title>Minimal conservation of predation-associated metabolite biosynthetic gene clusters underscores biosynthetic potential of Myxococcota including descriptions for ten novel species: Archangium lansinium sp. nov., Myxococcus landrumus sp. nov., Nannocystis bai.</title>
        <authorList>
            <person name="Ahearne A."/>
            <person name="Stevens C."/>
            <person name="Dowd S."/>
        </authorList>
    </citation>
    <scope>NUCLEOTIDE SEQUENCE [LARGE SCALE GENOMIC DNA]</scope>
    <source>
        <strain evidence="3 4">RJM3</strain>
    </source>
</reference>
<gene>
    <name evidence="3" type="ORF">POL67_17920</name>
</gene>
<feature type="region of interest" description="Disordered" evidence="1">
    <location>
        <begin position="684"/>
        <end position="705"/>
    </location>
</feature>
<evidence type="ECO:0000313" key="3">
    <source>
        <dbReference type="EMBL" id="MDC0743233.1"/>
    </source>
</evidence>
<dbReference type="SUPFAM" id="SSF110849">
    <property type="entry name" value="ParB/Sulfiredoxin"/>
    <property type="match status" value="1"/>
</dbReference>
<dbReference type="SUPFAM" id="SSF109709">
    <property type="entry name" value="KorB DNA-binding domain-like"/>
    <property type="match status" value="1"/>
</dbReference>
<dbReference type="SMART" id="SM00470">
    <property type="entry name" value="ParB"/>
    <property type="match status" value="1"/>
</dbReference>
<dbReference type="PANTHER" id="PTHR33375">
    <property type="entry name" value="CHROMOSOME-PARTITIONING PROTEIN PARB-RELATED"/>
    <property type="match status" value="1"/>
</dbReference>
<dbReference type="CDD" id="cd16409">
    <property type="entry name" value="ParB_N_like"/>
    <property type="match status" value="1"/>
</dbReference>
<keyword evidence="4" id="KW-1185">Reference proteome</keyword>
<dbReference type="Proteomes" id="UP001221411">
    <property type="component" value="Unassembled WGS sequence"/>
</dbReference>
<evidence type="ECO:0000313" key="4">
    <source>
        <dbReference type="Proteomes" id="UP001221411"/>
    </source>
</evidence>
<proteinExistence type="predicted"/>
<dbReference type="Gene3D" id="3.90.1530.30">
    <property type="match status" value="1"/>
</dbReference>
<sequence length="737" mass="79564">MMPNKQKLSARNGTNTEEVREISLVKIVVPKHRARRLRNVTPLVASIAQAGLIEPIVVRRLQDGRLVLVCGAHRLEAHRQLGRDTILARIIEVSDLQAELMELDENLMRTELTMLERGEHMLRRKDIHEQLYPETKHGGAPGKKGGGKKAKDATVASFAEDTAAKTGLSIRTIQEDVKIARLGDDTKKAIRGTPLEDQKRVLLQITRIAPEKQAAVAEAVASGQCRTVKQAVIELGVKETPQPRHPRSGIASLVRGVVEPLLDAKKRLARLAAGLDTASAQEARALGEEISAIEKKLSALATSVEARTAATRDAQVQGQRELPPQRPDTSRVDVLAAVQALFELESEGILKAPPMTAVDALFMAPSGGQAFHRQLAEVKALIARRTSSASRTPSLGRGTIPANDVLARDDGKLLPWPTFIAIQSYLERCKPTLERLYTLYAALREEDPRNARIYKKLDRFFKNGGSALADDGYIHYLKAHCADPQSYQTALQAMGQEMTAYLQAMNRSADKVLQGMGRPITKRGSAPAAKPAHAAVLASTQPPKQPAAAAPPVASPQALPTPTPAPAASTQVLQPAVPVTVKSCAEPDRPHKRPSQEQIEEVVSQLLDDLQSGRLRRPFEAEMAIRQKNWSEVDKNKAHTLFVAKLGKLPTSPRLTSQPQSTPAPSVMGTAVSGITSEPVQLPTSTSALPATSTASIQPTPSMSDVSKTLMSVESVSLRRAWALTLAAPSLKSTGSG</sequence>
<dbReference type="Pfam" id="PF02195">
    <property type="entry name" value="ParB_N"/>
    <property type="match status" value="1"/>
</dbReference>
<evidence type="ECO:0000256" key="1">
    <source>
        <dbReference type="SAM" id="MobiDB-lite"/>
    </source>
</evidence>
<dbReference type="RefSeq" id="WP_271918590.1">
    <property type="nucleotide sequence ID" value="NZ_JAQNDO010000001.1"/>
</dbReference>
<accession>A0ABT5EN18</accession>
<dbReference type="PANTHER" id="PTHR33375:SF1">
    <property type="entry name" value="CHROMOSOME-PARTITIONING PROTEIN PARB-RELATED"/>
    <property type="match status" value="1"/>
</dbReference>
<name>A0ABT5EN18_9BACT</name>
<dbReference type="InterPro" id="IPR003115">
    <property type="entry name" value="ParB_N"/>
</dbReference>
<dbReference type="InterPro" id="IPR036086">
    <property type="entry name" value="ParB/Sulfiredoxin_sf"/>
</dbReference>
<feature type="region of interest" description="Disordered" evidence="1">
    <location>
        <begin position="518"/>
        <end position="570"/>
    </location>
</feature>